<dbReference type="EMBL" id="SUTG01000057">
    <property type="protein sequence ID" value="MBE6513210.1"/>
    <property type="molecule type" value="Genomic_DNA"/>
</dbReference>
<proteinExistence type="inferred from homology"/>
<comment type="caution">
    <text evidence="2">The sequence shown here is derived from an EMBL/GenBank/DDBJ whole genome shotgun (WGS) entry which is preliminary data.</text>
</comment>
<organism evidence="2 3">
    <name type="scientific">Methanobrevibacter olleyae</name>
    <dbReference type="NCBI Taxonomy" id="294671"/>
    <lineage>
        <taxon>Archaea</taxon>
        <taxon>Methanobacteriati</taxon>
        <taxon>Methanobacteriota</taxon>
        <taxon>Methanomada group</taxon>
        <taxon>Methanobacteria</taxon>
        <taxon>Methanobacteriales</taxon>
        <taxon>Methanobacteriaceae</taxon>
        <taxon>Methanobrevibacter</taxon>
    </lineage>
</organism>
<evidence type="ECO:0000313" key="2">
    <source>
        <dbReference type="EMBL" id="MBE6513210.1"/>
    </source>
</evidence>
<sequence length="187" mass="21916">MFEELHELLEDKRISKNELLAILKEKAQKISVFDLMEANQYILQDVEFVQDRYQDDFRQAYVKQFIGHINNIKNDNTDYDSRGKKERIDKKQFEESLEDLHNVYDGVDFDKDKVQLIYCLVSLYATFILNEPIHSLDTPFPGNLKIKKLGKFYYCPVKATQKNTEGAVCNICISREIDYDPKLNASS</sequence>
<gene>
    <name evidence="2" type="ORF">E7Z75_08750</name>
</gene>
<reference evidence="2" key="1">
    <citation type="submission" date="2019-04" db="EMBL/GenBank/DDBJ databases">
        <title>Evolution of Biomass-Degrading Anaerobic Consortia Revealed by Metagenomics.</title>
        <authorList>
            <person name="Peng X."/>
        </authorList>
    </citation>
    <scope>NUCLEOTIDE SEQUENCE</scope>
    <source>
        <strain evidence="2">SIG14</strain>
    </source>
</reference>
<comment type="similarity">
    <text evidence="1">Belongs to the UPF0305 family.</text>
</comment>
<evidence type="ECO:0000256" key="1">
    <source>
        <dbReference type="HAMAP-Rule" id="MF_00763"/>
    </source>
</evidence>
<evidence type="ECO:0000313" key="3">
    <source>
        <dbReference type="Proteomes" id="UP000732619"/>
    </source>
</evidence>
<accession>A0A8T3VT56</accession>
<protein>
    <recommendedName>
        <fullName evidence="1">UPF0305 protein E7Z75_08750</fullName>
    </recommendedName>
</protein>
<dbReference type="InterPro" id="IPR019215">
    <property type="entry name" value="DUF2115"/>
</dbReference>
<dbReference type="Pfam" id="PF09888">
    <property type="entry name" value="DUF2115"/>
    <property type="match status" value="1"/>
</dbReference>
<dbReference type="HAMAP" id="MF_00763">
    <property type="entry name" value="UPF0305"/>
    <property type="match status" value="1"/>
</dbReference>
<name>A0A8T3VT56_METOL</name>
<dbReference type="Proteomes" id="UP000732619">
    <property type="component" value="Unassembled WGS sequence"/>
</dbReference>
<dbReference type="AlphaFoldDB" id="A0A8T3VT56"/>